<gene>
    <name evidence="1" type="ORF">ACFPN2_11915</name>
</gene>
<evidence type="ECO:0000313" key="1">
    <source>
        <dbReference type="EMBL" id="MFC4309789.1"/>
    </source>
</evidence>
<reference evidence="2" key="1">
    <citation type="journal article" date="2019" name="Int. J. Syst. Evol. Microbiol.">
        <title>The Global Catalogue of Microorganisms (GCM) 10K type strain sequencing project: providing services to taxonomists for standard genome sequencing and annotation.</title>
        <authorList>
            <consortium name="The Broad Institute Genomics Platform"/>
            <consortium name="The Broad Institute Genome Sequencing Center for Infectious Disease"/>
            <person name="Wu L."/>
            <person name="Ma J."/>
        </authorList>
    </citation>
    <scope>NUCLEOTIDE SEQUENCE [LARGE SCALE GENOMIC DNA]</scope>
    <source>
        <strain evidence="2">CGMCC 1.10759</strain>
    </source>
</reference>
<name>A0ABV8STE1_9GAMM</name>
<comment type="caution">
    <text evidence="1">The sequence shown here is derived from an EMBL/GenBank/DDBJ whole genome shotgun (WGS) entry which is preliminary data.</text>
</comment>
<protein>
    <recommendedName>
        <fullName evidence="3">Restriction endonuclease type II NotI domain-containing protein</fullName>
    </recommendedName>
</protein>
<proteinExistence type="predicted"/>
<evidence type="ECO:0000313" key="2">
    <source>
        <dbReference type="Proteomes" id="UP001595904"/>
    </source>
</evidence>
<organism evidence="1 2">
    <name type="scientific">Steroidobacter flavus</name>
    <dbReference type="NCBI Taxonomy" id="1842136"/>
    <lineage>
        <taxon>Bacteria</taxon>
        <taxon>Pseudomonadati</taxon>
        <taxon>Pseudomonadota</taxon>
        <taxon>Gammaproteobacteria</taxon>
        <taxon>Steroidobacterales</taxon>
        <taxon>Steroidobacteraceae</taxon>
        <taxon>Steroidobacter</taxon>
    </lineage>
</organism>
<dbReference type="EMBL" id="JBHSDU010000003">
    <property type="protein sequence ID" value="MFC4309789.1"/>
    <property type="molecule type" value="Genomic_DNA"/>
</dbReference>
<dbReference type="Proteomes" id="UP001595904">
    <property type="component" value="Unassembled WGS sequence"/>
</dbReference>
<dbReference type="RefSeq" id="WP_380596823.1">
    <property type="nucleotide sequence ID" value="NZ_JBHSDU010000003.1"/>
</dbReference>
<evidence type="ECO:0008006" key="3">
    <source>
        <dbReference type="Google" id="ProtNLM"/>
    </source>
</evidence>
<keyword evidence="2" id="KW-1185">Reference proteome</keyword>
<sequence length="315" mass="35594">MTSNRGDRAYFDPNGPAITDADRGIYARHYTALRTPLGICSVSTKRRYESEAKPWIICPKRMMELRTSPPVILPEVRALIPIRPGADVRCWWEFKFASSDDSEENELAGRFFEFTFDYILMEVDKSGGGPHPRLVGAPYILEIMTSSTRGGGLTEHMADVLALREQRPLRGAVKSPYTPNYRQVFGRMASQLFAKSEVAQAWGGKTIWILQDVLLEYIQQTTAFDPKPFVGQTAGNVNLVVYRMDKNATTQQYDLTYDKTLVGHSRVADAATPDFTSMLGIGHIPPLELLKSTLERTQARKRRPGDPVNWIDFKW</sequence>
<accession>A0ABV8STE1</accession>